<dbReference type="Gene3D" id="2.40.50.140">
    <property type="entry name" value="Nucleic acid-binding proteins"/>
    <property type="match status" value="1"/>
</dbReference>
<organism evidence="2 3">
    <name type="scientific">Halosimplex carlsbadense 2-9-1</name>
    <dbReference type="NCBI Taxonomy" id="797114"/>
    <lineage>
        <taxon>Archaea</taxon>
        <taxon>Methanobacteriati</taxon>
        <taxon>Methanobacteriota</taxon>
        <taxon>Stenosarchaea group</taxon>
        <taxon>Halobacteria</taxon>
        <taxon>Halobacteriales</taxon>
        <taxon>Haloarculaceae</taxon>
        <taxon>Halosimplex</taxon>
    </lineage>
</organism>
<dbReference type="eggNOG" id="arCOG02257">
    <property type="taxonomic scope" value="Archaea"/>
</dbReference>
<dbReference type="GO" id="GO:0003677">
    <property type="term" value="F:DNA binding"/>
    <property type="evidence" value="ECO:0007669"/>
    <property type="project" value="UniProtKB-KW"/>
</dbReference>
<name>M0C8Y3_9EURY</name>
<accession>M0C8Y3</accession>
<gene>
    <name evidence="2" type="ORF">C475_22349</name>
</gene>
<keyword evidence="1" id="KW-0238">DNA-binding</keyword>
<dbReference type="InterPro" id="IPR012340">
    <property type="entry name" value="NA-bd_OB-fold"/>
</dbReference>
<dbReference type="PANTHER" id="PTHR13356">
    <property type="entry name" value="OB FOLD NUCLEIC ACID BINDING PROTEIN-RELATED"/>
    <property type="match status" value="1"/>
</dbReference>
<dbReference type="EMBL" id="AOIU01000049">
    <property type="protein sequence ID" value="ELZ19731.1"/>
    <property type="molecule type" value="Genomic_DNA"/>
</dbReference>
<proteinExistence type="predicted"/>
<dbReference type="SUPFAM" id="SSF50249">
    <property type="entry name" value="Nucleic acid-binding proteins"/>
    <property type="match status" value="2"/>
</dbReference>
<dbReference type="AlphaFoldDB" id="M0C8Y3"/>
<evidence type="ECO:0000313" key="2">
    <source>
        <dbReference type="EMBL" id="ELZ19731.1"/>
    </source>
</evidence>
<dbReference type="OrthoDB" id="336848at2157"/>
<dbReference type="InterPro" id="IPR051231">
    <property type="entry name" value="SOSS-B"/>
</dbReference>
<dbReference type="CDD" id="cd04491">
    <property type="entry name" value="SoSSB_OBF"/>
    <property type="match status" value="1"/>
</dbReference>
<dbReference type="GO" id="GO:0000724">
    <property type="term" value="P:double-strand break repair via homologous recombination"/>
    <property type="evidence" value="ECO:0007669"/>
    <property type="project" value="TreeGrafter"/>
</dbReference>
<dbReference type="eggNOG" id="arCOG01510">
    <property type="taxonomic scope" value="Archaea"/>
</dbReference>
<reference evidence="2 3" key="1">
    <citation type="journal article" date="2014" name="PLoS Genet.">
        <title>Phylogenetically driven sequencing of extremely halophilic archaea reveals strategies for static and dynamic osmo-response.</title>
        <authorList>
            <person name="Becker E.A."/>
            <person name="Seitzer P.M."/>
            <person name="Tritt A."/>
            <person name="Larsen D."/>
            <person name="Krusor M."/>
            <person name="Yao A.I."/>
            <person name="Wu D."/>
            <person name="Madern D."/>
            <person name="Eisen J.A."/>
            <person name="Darling A.E."/>
            <person name="Facciotti M.T."/>
        </authorList>
    </citation>
    <scope>NUCLEOTIDE SEQUENCE [LARGE SCALE GENOMIC DNA]</scope>
    <source>
        <strain evidence="2 3">2-9-1</strain>
    </source>
</reference>
<evidence type="ECO:0000313" key="3">
    <source>
        <dbReference type="Proteomes" id="UP000011626"/>
    </source>
</evidence>
<dbReference type="Proteomes" id="UP000011626">
    <property type="component" value="Unassembled WGS sequence"/>
</dbReference>
<dbReference type="RefSeq" id="WP_006886133.1">
    <property type="nucleotide sequence ID" value="NZ_AOIU01000049.1"/>
</dbReference>
<evidence type="ECO:0000256" key="1">
    <source>
        <dbReference type="ARBA" id="ARBA00023125"/>
    </source>
</evidence>
<comment type="caution">
    <text evidence="2">The sequence shown here is derived from an EMBL/GenBank/DDBJ whole genome shotgun (WGS) entry which is preliminary data.</text>
</comment>
<sequence>MSKTTNISVAQRAENISGEFGEMGVAVPSSSIEEKMEALMEFKVPEGDAQATVVRQIIDEHDLDNSELPEAVNDLVGFSGSGGSQGFDRTLLGDIEDVGDEAWVDVRAQVVDLWEVKHDSMAQVGLIADESAQMKFVKWAKNTESLPVLEEGVTYDFASVITNEYEGKYSISLNKASEVSEADSPVEPADGTVQASGAVVALEDGSGLIKRCPHEDCTRVVKNGRCSEHGEVDGEFDLRLKAVLDDGQSSIRALFNAEMTERVTGTSLEDATQMASEALDASVVLTAFREQLVGRTFEVRGPVVGDYFLVDTVVSTTYSEDNPGLEASALDAARTQRQPAKRVFAQELNGATHSFTREEDADDERAPNFHLLPSGEAANRVLVVGALYETANVGDDSEYWRGRVMAASEAINVYAGEYQSDAMNVLRSAETPCYVAVVGKIHSYETDYGVNVSVQPEHISVVDGEVRNSWVAETITHSQDRLGALEAGEADGGEAAASLYGGDISAIEKALDEAAIDLVPEDHVPAEGPEVAAQ</sequence>
<dbReference type="PANTHER" id="PTHR13356:SF8">
    <property type="entry name" value="REPLICATION PROTEIN A"/>
    <property type="match status" value="1"/>
</dbReference>
<protein>
    <submittedName>
        <fullName evidence="2">Replication factor A</fullName>
    </submittedName>
</protein>
<dbReference type="PATRIC" id="fig|797114.5.peg.4484"/>
<dbReference type="STRING" id="797114.C475_22349"/>
<keyword evidence="3" id="KW-1185">Reference proteome</keyword>
<dbReference type="GO" id="GO:0010212">
    <property type="term" value="P:response to ionizing radiation"/>
    <property type="evidence" value="ECO:0007669"/>
    <property type="project" value="TreeGrafter"/>
</dbReference>